<dbReference type="Gene3D" id="3.30.1330.10">
    <property type="entry name" value="PurM-like, N-terminal domain"/>
    <property type="match status" value="2"/>
</dbReference>
<comment type="caution">
    <text evidence="10">Lacks conserved residue(s) required for the propagation of feature annotation.</text>
</comment>
<dbReference type="SUPFAM" id="SSF56042">
    <property type="entry name" value="PurM C-terminal domain-like"/>
    <property type="match status" value="2"/>
</dbReference>
<evidence type="ECO:0000313" key="17">
    <source>
        <dbReference type="Proteomes" id="UP001165541"/>
    </source>
</evidence>
<dbReference type="CDD" id="cd01740">
    <property type="entry name" value="GATase1_FGAR_AT"/>
    <property type="match status" value="1"/>
</dbReference>
<keyword evidence="6 10" id="KW-0658">Purine biosynthesis</keyword>
<dbReference type="EMBL" id="JAMKFE010000010">
    <property type="protein sequence ID" value="MCM5681156.1"/>
    <property type="molecule type" value="Genomic_DNA"/>
</dbReference>
<dbReference type="InterPro" id="IPR041609">
    <property type="entry name" value="PurL_linker"/>
</dbReference>
<evidence type="ECO:0000256" key="11">
    <source>
        <dbReference type="SAM" id="MobiDB-lite"/>
    </source>
</evidence>
<evidence type="ECO:0000259" key="13">
    <source>
        <dbReference type="Pfam" id="PF18072"/>
    </source>
</evidence>
<feature type="binding site" evidence="10">
    <location>
        <position position="690"/>
    </location>
    <ligand>
        <name>Mg(2+)</name>
        <dbReference type="ChEBI" id="CHEBI:18420"/>
    </ligand>
</feature>
<evidence type="ECO:0000256" key="6">
    <source>
        <dbReference type="ARBA" id="ARBA00022755"/>
    </source>
</evidence>
<dbReference type="Gene3D" id="3.40.50.880">
    <property type="match status" value="1"/>
</dbReference>
<dbReference type="RefSeq" id="WP_251779637.1">
    <property type="nucleotide sequence ID" value="NZ_JAMKFE010000010.1"/>
</dbReference>
<feature type="binding site" evidence="10">
    <location>
        <position position="896"/>
    </location>
    <ligand>
        <name>Mg(2+)</name>
        <dbReference type="ChEBI" id="CHEBI:18420"/>
    </ligand>
</feature>
<feature type="domain" description="Phosphoribosylformylglycinamidine synthase N-terminal" evidence="14">
    <location>
        <begin position="43"/>
        <end position="162"/>
    </location>
</feature>
<dbReference type="InterPro" id="IPR010918">
    <property type="entry name" value="PurM-like_C_dom"/>
</dbReference>
<evidence type="ECO:0000256" key="3">
    <source>
        <dbReference type="ARBA" id="ARBA00022598"/>
    </source>
</evidence>
<keyword evidence="5 10" id="KW-0547">Nucleotide-binding</keyword>
<dbReference type="CDD" id="cd02203">
    <property type="entry name" value="PurL_repeat1"/>
    <property type="match status" value="1"/>
</dbReference>
<comment type="subunit">
    <text evidence="10">Monomer.</text>
</comment>
<comment type="pathway">
    <text evidence="1 10">Purine metabolism; IMP biosynthesis via de novo pathway; 5-amino-1-(5-phospho-D-ribosyl)imidazole from N(2)-formyl-N(1)-(5-phospho-D-ribosyl)glycinamide: step 1/2.</text>
</comment>
<feature type="binding site" evidence="10">
    <location>
        <begin position="321"/>
        <end position="332"/>
    </location>
    <ligand>
        <name>ATP</name>
        <dbReference type="ChEBI" id="CHEBI:30616"/>
    </ligand>
</feature>
<feature type="binding site" evidence="10">
    <location>
        <position position="898"/>
    </location>
    <ligand>
        <name>ATP</name>
        <dbReference type="ChEBI" id="CHEBI:30616"/>
    </ligand>
</feature>
<keyword evidence="8 10" id="KW-0460">Magnesium</keyword>
<evidence type="ECO:0000256" key="9">
    <source>
        <dbReference type="ARBA" id="ARBA00022962"/>
    </source>
</evidence>
<proteinExistence type="inferred from homology"/>
<comment type="function">
    <text evidence="10">Phosphoribosylformylglycinamidine synthase involved in the purines biosynthetic pathway. Catalyzes the ATP-dependent conversion of formylglycinamide ribonucleotide (FGAR) and glutamine to yield formylglycinamidine ribonucleotide (FGAM) and glutamate.</text>
</comment>
<dbReference type="NCBIfam" id="NF003672">
    <property type="entry name" value="PRK05297.1"/>
    <property type="match status" value="1"/>
</dbReference>
<dbReference type="InterPro" id="IPR036921">
    <property type="entry name" value="PurM-like_N_sf"/>
</dbReference>
<accession>A0ABT0YQZ9</accession>
<comment type="similarity">
    <text evidence="2 10">In the N-terminal section; belongs to the FGAMS family.</text>
</comment>
<sequence>MTATAKHLLHFEGGNALSAFRAQALLRTLQSINPRITAVHARHVHWVWSDHALAGAEHDKLAALLTYGDRYTGPTDGELVVVTPRLGTVSPWASKATDIAHNCGLAIRRVERVTEYRLSIKTGLLGGAKRLESAEVLAAAAALHDRMTESVVLEREAAAHLFDEQAGRPMEHVDVLGHGRAALEAANKGFGLALSDDEIDYLVEAFTGLQRNPSDVELMMFAQANSEHCRHKIFNARFTIDGVEQERSMFQMIRNTHQLAPQHTVVAYSDNAAVMEGGPIERWVPEGYTNAPQYQARAETAHVLMKVETHNHPTAISPHPGASTGAGGEIRDEGATGRGARPKAGLTGFSVSNLQLPGTDEPWEREPYGKPEHIASPLQIMTDGPLGGAAFNNEFGRPNLGGYFRVYEQTVDGLRRGYHKPIMIAGGVGSISDGQTHKLPFGAGTLLIQLGGPGMRIGMGGGAASSMAAGVNAAELDFDSVQRGNPEIQRRAQEVINHCWQLGDKNPVLAIHDVGAGGISNAFPELVDGAEKGATFDLRRVPLEESGLAPKEIWCNESQERYVLAIAPESLPLFEAMCERERCPYAVVGVASDDRELVLEDGPGGERVIDMPMDVLLGKPPKVHRVVERVQRHGAPVDLTGVALDRVAFDVLRHPTVASKRFLISIGDRTVGGLSHRDQMVGPWQVPVADCAVTLADYAGFRGEAMSMGERTPLASLDAPASGRMAVGEAITNLLAAPIELARVKLSCNWMAACGEPGEDAALYDTVHAVGMELCPALGVSVPVGKDSLSMRTRWNDGGSEKQVTSPVSLIVSAFATLDDVRGTLTPQLRTDVGDTALILVDLGRGRHRLGGSMLAQVLGQPGDVVPDVDDPAALKQLVAAVNRLRAEGKLLAYHDRSDGGLWATVCEMAFAGHTGVSLNVDLLVTEGTGIDDSRAEYGDSKNWASQVGERRNELTLRALFAEELGVVLQVRAGERDAAIQTLREFGLSRHSHVIGKPNDRGVIEVWRDTKQVFSAPLAQLHQAWDETSWRIAQQRDNPVCADSEHAAVGAANDPGLHLHLSFDPRQDVAAPYVTKARPKVAILREQGVNSHLEMAYAMSQAGFDSFDVHMSDLHAGRARLDQFQGFVACGGFSYGDTLGAGEGWARSILFNPTLAEQFSAFFGRTDTFALGVCNGCQMMAALAPIIPGADAWPRFTRNRSEQFEARLSLVEVLDSPSIFFAGMAGSRIPIAVAHGEGYADFSQRGNAIQVQRAMRYVDNTGLATENYPANPNGSPEGLTAVTTADGRYTVLMPHPERVLRNVQMSWTSGDKSEFSPWMRMFRNARKWVG</sequence>
<feature type="binding site" evidence="10">
    <location>
        <position position="689"/>
    </location>
    <ligand>
        <name>ATP</name>
        <dbReference type="ChEBI" id="CHEBI:30616"/>
    </ligand>
</feature>
<feature type="region of interest" description="Disordered" evidence="11">
    <location>
        <begin position="336"/>
        <end position="358"/>
    </location>
</feature>
<keyword evidence="4 10" id="KW-0479">Metal-binding</keyword>
<feature type="active site" evidence="10">
    <location>
        <position position="1295"/>
    </location>
</feature>
<keyword evidence="9 10" id="KW-0315">Glutamine amidotransferase</keyword>
<feature type="domain" description="FGAR-AT PurM N-terminal-like" evidence="15">
    <location>
        <begin position="659"/>
        <end position="816"/>
    </location>
</feature>
<comment type="subcellular location">
    <subcellularLocation>
        <location evidence="10">Cytoplasm</location>
    </subcellularLocation>
</comment>
<gene>
    <name evidence="10 16" type="primary">purL</name>
    <name evidence="16" type="synonym">purI</name>
    <name evidence="16" type="ORF">M8A51_16640</name>
</gene>
<dbReference type="InterPro" id="IPR036676">
    <property type="entry name" value="PurM-like_C_sf"/>
</dbReference>
<feature type="active site" description="Nucleophile" evidence="10">
    <location>
        <position position="1174"/>
    </location>
</feature>
<evidence type="ECO:0000256" key="1">
    <source>
        <dbReference type="ARBA" id="ARBA00004920"/>
    </source>
</evidence>
<reference evidence="16" key="1">
    <citation type="submission" date="2022-05" db="EMBL/GenBank/DDBJ databases">
        <title>Schlegelella sp. nov., isolated from mangrove soil.</title>
        <authorList>
            <person name="Liu Y."/>
            <person name="Ge X."/>
            <person name="Liu W."/>
        </authorList>
    </citation>
    <scope>NUCLEOTIDE SEQUENCE</scope>
    <source>
        <strain evidence="16">S2-27</strain>
    </source>
</reference>
<dbReference type="SUPFAM" id="SSF109736">
    <property type="entry name" value="FGAM synthase PurL, linker domain"/>
    <property type="match status" value="1"/>
</dbReference>
<keyword evidence="10" id="KW-0963">Cytoplasm</keyword>
<dbReference type="NCBIfam" id="TIGR01735">
    <property type="entry name" value="FGAM_synt"/>
    <property type="match status" value="1"/>
</dbReference>
<dbReference type="Pfam" id="PF18072">
    <property type="entry name" value="FGAR-AT_linker"/>
    <property type="match status" value="1"/>
</dbReference>
<dbReference type="HAMAP" id="MF_00419">
    <property type="entry name" value="PurL_1"/>
    <property type="match status" value="1"/>
</dbReference>
<dbReference type="InterPro" id="IPR029062">
    <property type="entry name" value="Class_I_gatase-like"/>
</dbReference>
<dbReference type="InterPro" id="IPR010073">
    <property type="entry name" value="PurL_large"/>
</dbReference>
<feature type="binding site" evidence="10">
    <location>
        <position position="733"/>
    </location>
    <ligand>
        <name>Mg(2+)</name>
        <dbReference type="ChEBI" id="CHEBI:18420"/>
    </ligand>
</feature>
<dbReference type="Proteomes" id="UP001165541">
    <property type="component" value="Unassembled WGS sequence"/>
</dbReference>
<evidence type="ECO:0000256" key="5">
    <source>
        <dbReference type="ARBA" id="ARBA00022741"/>
    </source>
</evidence>
<evidence type="ECO:0000256" key="7">
    <source>
        <dbReference type="ARBA" id="ARBA00022840"/>
    </source>
</evidence>
<feature type="domain" description="Phosphoribosylformylglycinamidine synthase linker" evidence="13">
    <location>
        <begin position="183"/>
        <end position="232"/>
    </location>
</feature>
<evidence type="ECO:0000256" key="4">
    <source>
        <dbReference type="ARBA" id="ARBA00022723"/>
    </source>
</evidence>
<dbReference type="GO" id="GO:0004642">
    <property type="term" value="F:phosphoribosylformylglycinamidine synthase activity"/>
    <property type="evidence" value="ECO:0007669"/>
    <property type="project" value="UniProtKB-EC"/>
</dbReference>
<keyword evidence="17" id="KW-1185">Reference proteome</keyword>
<dbReference type="Pfam" id="PF02769">
    <property type="entry name" value="AIRS_C"/>
    <property type="match status" value="2"/>
</dbReference>
<evidence type="ECO:0000259" key="14">
    <source>
        <dbReference type="Pfam" id="PF18076"/>
    </source>
</evidence>
<dbReference type="InterPro" id="IPR055181">
    <property type="entry name" value="FGAR-AT_PurM_N-like"/>
</dbReference>
<dbReference type="Gene3D" id="1.10.8.750">
    <property type="entry name" value="Phosphoribosylformylglycinamidine synthase, linker domain"/>
    <property type="match status" value="1"/>
</dbReference>
<keyword evidence="3 10" id="KW-0436">Ligase</keyword>
<dbReference type="Gene3D" id="3.90.650.10">
    <property type="entry name" value="PurM-like C-terminal domain"/>
    <property type="match status" value="2"/>
</dbReference>
<evidence type="ECO:0000256" key="10">
    <source>
        <dbReference type="HAMAP-Rule" id="MF_00419"/>
    </source>
</evidence>
<dbReference type="InterPro" id="IPR036604">
    <property type="entry name" value="PurS-like_sf"/>
</dbReference>
<organism evidence="16 17">
    <name type="scientific">Caldimonas mangrovi</name>
    <dbReference type="NCBI Taxonomy" id="2944811"/>
    <lineage>
        <taxon>Bacteria</taxon>
        <taxon>Pseudomonadati</taxon>
        <taxon>Pseudomonadota</taxon>
        <taxon>Betaproteobacteria</taxon>
        <taxon>Burkholderiales</taxon>
        <taxon>Sphaerotilaceae</taxon>
        <taxon>Caldimonas</taxon>
    </lineage>
</organism>
<evidence type="ECO:0000313" key="16">
    <source>
        <dbReference type="EMBL" id="MCM5681156.1"/>
    </source>
</evidence>
<feature type="binding site" evidence="10">
    <location>
        <position position="729"/>
    </location>
    <ligand>
        <name>Mg(2+)</name>
        <dbReference type="ChEBI" id="CHEBI:18420"/>
    </ligand>
</feature>
<dbReference type="PROSITE" id="PS51273">
    <property type="entry name" value="GATASE_TYPE_1"/>
    <property type="match status" value="1"/>
</dbReference>
<keyword evidence="7 10" id="KW-0067">ATP-binding</keyword>
<evidence type="ECO:0000256" key="8">
    <source>
        <dbReference type="ARBA" id="ARBA00022842"/>
    </source>
</evidence>
<evidence type="ECO:0000259" key="15">
    <source>
        <dbReference type="Pfam" id="PF22689"/>
    </source>
</evidence>
<dbReference type="EC" id="6.3.5.3" evidence="10"/>
<dbReference type="PANTHER" id="PTHR10099:SF1">
    <property type="entry name" value="PHOSPHORIBOSYLFORMYLGLYCINAMIDINE SYNTHASE"/>
    <property type="match status" value="1"/>
</dbReference>
<protein>
    <recommendedName>
        <fullName evidence="10">Phosphoribosylformylglycinamidine synthase</fullName>
        <shortName evidence="10">FGAM synthase</shortName>
        <shortName evidence="10">FGAMS</shortName>
        <ecNumber evidence="10">6.3.5.3</ecNumber>
    </recommendedName>
    <alternativeName>
        <fullName evidence="10">Formylglycinamide ribonucleotide amidotransferase</fullName>
        <shortName evidence="10">FGAR amidotransferase</shortName>
        <shortName evidence="10">FGAR-AT</shortName>
    </alternativeName>
</protein>
<dbReference type="CDD" id="cd02204">
    <property type="entry name" value="PurL_repeat2"/>
    <property type="match status" value="1"/>
</dbReference>
<dbReference type="PANTHER" id="PTHR10099">
    <property type="entry name" value="PHOSPHORIBOSYLFORMYLGLYCINAMIDINE SYNTHASE"/>
    <property type="match status" value="1"/>
</dbReference>
<feature type="active site" evidence="10">
    <location>
        <position position="1297"/>
    </location>
</feature>
<dbReference type="Pfam" id="PF13507">
    <property type="entry name" value="GATase_5"/>
    <property type="match status" value="1"/>
</dbReference>
<dbReference type="SMART" id="SM01211">
    <property type="entry name" value="GATase_5"/>
    <property type="match status" value="1"/>
</dbReference>
<name>A0ABT0YQZ9_9BURK</name>
<dbReference type="SUPFAM" id="SSF52317">
    <property type="entry name" value="Class I glutamine amidotransferase-like"/>
    <property type="match status" value="1"/>
</dbReference>
<feature type="domain" description="PurM-like C-terminal" evidence="12">
    <location>
        <begin position="443"/>
        <end position="600"/>
    </location>
</feature>
<dbReference type="Pfam" id="PF22689">
    <property type="entry name" value="FGAR-AT_PurM_N-like"/>
    <property type="match status" value="1"/>
</dbReference>
<dbReference type="SUPFAM" id="SSF82697">
    <property type="entry name" value="PurS-like"/>
    <property type="match status" value="1"/>
</dbReference>
<comment type="caution">
    <text evidence="16">The sequence shown here is derived from an EMBL/GenBank/DDBJ whole genome shotgun (WGS) entry which is preliminary data.</text>
</comment>
<dbReference type="InterPro" id="IPR040707">
    <property type="entry name" value="FGAR-AT_N"/>
</dbReference>
<dbReference type="SUPFAM" id="SSF55326">
    <property type="entry name" value="PurM N-terminal domain-like"/>
    <property type="match status" value="2"/>
</dbReference>
<comment type="catalytic activity">
    <reaction evidence="10">
        <text>N(2)-formyl-N(1)-(5-phospho-beta-D-ribosyl)glycinamide + L-glutamine + ATP + H2O = 2-formamido-N(1)-(5-O-phospho-beta-D-ribosyl)acetamidine + L-glutamate + ADP + phosphate + H(+)</text>
        <dbReference type="Rhea" id="RHEA:17129"/>
        <dbReference type="ChEBI" id="CHEBI:15377"/>
        <dbReference type="ChEBI" id="CHEBI:15378"/>
        <dbReference type="ChEBI" id="CHEBI:29985"/>
        <dbReference type="ChEBI" id="CHEBI:30616"/>
        <dbReference type="ChEBI" id="CHEBI:43474"/>
        <dbReference type="ChEBI" id="CHEBI:58359"/>
        <dbReference type="ChEBI" id="CHEBI:147286"/>
        <dbReference type="ChEBI" id="CHEBI:147287"/>
        <dbReference type="ChEBI" id="CHEBI:456216"/>
        <dbReference type="EC" id="6.3.5.3"/>
    </reaction>
</comment>
<evidence type="ECO:0000259" key="12">
    <source>
        <dbReference type="Pfam" id="PF02769"/>
    </source>
</evidence>
<feature type="domain" description="PurM-like C-terminal" evidence="12">
    <location>
        <begin position="839"/>
        <end position="1006"/>
    </location>
</feature>
<evidence type="ECO:0000256" key="2">
    <source>
        <dbReference type="ARBA" id="ARBA00008608"/>
    </source>
</evidence>
<dbReference type="Pfam" id="PF18076">
    <property type="entry name" value="FGAR-AT_N"/>
    <property type="match status" value="1"/>
</dbReference>